<dbReference type="AlphaFoldDB" id="A0A0F9VUK9"/>
<name>A0A0F9VUK9_9ZZZZ</name>
<comment type="caution">
    <text evidence="1">The sequence shown here is derived from an EMBL/GenBank/DDBJ whole genome shotgun (WGS) entry which is preliminary data.</text>
</comment>
<evidence type="ECO:0000313" key="1">
    <source>
        <dbReference type="EMBL" id="KKN77166.1"/>
    </source>
</evidence>
<accession>A0A0F9VUK9</accession>
<protein>
    <submittedName>
        <fullName evidence="1">Uncharacterized protein</fullName>
    </submittedName>
</protein>
<reference evidence="1" key="1">
    <citation type="journal article" date="2015" name="Nature">
        <title>Complex archaea that bridge the gap between prokaryotes and eukaryotes.</title>
        <authorList>
            <person name="Spang A."/>
            <person name="Saw J.H."/>
            <person name="Jorgensen S.L."/>
            <person name="Zaremba-Niedzwiedzka K."/>
            <person name="Martijn J."/>
            <person name="Lind A.E."/>
            <person name="van Eijk R."/>
            <person name="Schleper C."/>
            <person name="Guy L."/>
            <person name="Ettema T.J."/>
        </authorList>
    </citation>
    <scope>NUCLEOTIDE SEQUENCE</scope>
</reference>
<sequence length="56" mass="6463">MGQPNERIIKCVRCGVFNLDSAIIMNDYVYCLRCFAESSDLQNRLKEMIFEGKNKG</sequence>
<organism evidence="1">
    <name type="scientific">marine sediment metagenome</name>
    <dbReference type="NCBI Taxonomy" id="412755"/>
    <lineage>
        <taxon>unclassified sequences</taxon>
        <taxon>metagenomes</taxon>
        <taxon>ecological metagenomes</taxon>
    </lineage>
</organism>
<gene>
    <name evidence="1" type="ORF">LCGC14_0363630</name>
</gene>
<proteinExistence type="predicted"/>
<dbReference type="EMBL" id="LAZR01000284">
    <property type="protein sequence ID" value="KKN77166.1"/>
    <property type="molecule type" value="Genomic_DNA"/>
</dbReference>